<evidence type="ECO:0000313" key="3">
    <source>
        <dbReference type="Proteomes" id="UP001151081"/>
    </source>
</evidence>
<feature type="compositionally biased region" description="Low complexity" evidence="1">
    <location>
        <begin position="9"/>
        <end position="18"/>
    </location>
</feature>
<name>A0A9X3X1U9_9BACT</name>
<organism evidence="2 3">
    <name type="scientific">Polyangium jinanense</name>
    <dbReference type="NCBI Taxonomy" id="2829994"/>
    <lineage>
        <taxon>Bacteria</taxon>
        <taxon>Pseudomonadati</taxon>
        <taxon>Myxococcota</taxon>
        <taxon>Polyangia</taxon>
        <taxon>Polyangiales</taxon>
        <taxon>Polyangiaceae</taxon>
        <taxon>Polyangium</taxon>
    </lineage>
</organism>
<sequence length="67" mass="6695">MVALLVDATSCSSSPTSSAEGRRVPLVRSIAAEARPLAGGSTSGVGTGGMTSNVVIHRDDLVVLPSE</sequence>
<dbReference type="RefSeq" id="WP_272419357.1">
    <property type="nucleotide sequence ID" value="NZ_JAGTJJ010000003.1"/>
</dbReference>
<dbReference type="EMBL" id="JAGTJJ010000003">
    <property type="protein sequence ID" value="MDC3980743.1"/>
    <property type="molecule type" value="Genomic_DNA"/>
</dbReference>
<feature type="region of interest" description="Disordered" evidence="1">
    <location>
        <begin position="1"/>
        <end position="22"/>
    </location>
</feature>
<comment type="caution">
    <text evidence="2">The sequence shown here is derived from an EMBL/GenBank/DDBJ whole genome shotgun (WGS) entry which is preliminary data.</text>
</comment>
<dbReference type="Proteomes" id="UP001151081">
    <property type="component" value="Unassembled WGS sequence"/>
</dbReference>
<dbReference type="AlphaFoldDB" id="A0A9X3X1U9"/>
<evidence type="ECO:0000313" key="2">
    <source>
        <dbReference type="EMBL" id="MDC3980743.1"/>
    </source>
</evidence>
<proteinExistence type="predicted"/>
<evidence type="ECO:0000256" key="1">
    <source>
        <dbReference type="SAM" id="MobiDB-lite"/>
    </source>
</evidence>
<protein>
    <submittedName>
        <fullName evidence="2">Uncharacterized protein</fullName>
    </submittedName>
</protein>
<accession>A0A9X3X1U9</accession>
<keyword evidence="3" id="KW-1185">Reference proteome</keyword>
<reference evidence="2 3" key="1">
    <citation type="submission" date="2021-04" db="EMBL/GenBank/DDBJ databases">
        <title>Genome analysis of Polyangium sp.</title>
        <authorList>
            <person name="Li Y."/>
            <person name="Wang J."/>
        </authorList>
    </citation>
    <scope>NUCLEOTIDE SEQUENCE [LARGE SCALE GENOMIC DNA]</scope>
    <source>
        <strain evidence="2 3">SDU14</strain>
    </source>
</reference>
<gene>
    <name evidence="2" type="ORF">KEG57_09570</name>
</gene>